<evidence type="ECO:0000313" key="2">
    <source>
        <dbReference type="EMBL" id="KXT06144.1"/>
    </source>
</evidence>
<name>A0A139HUJ0_9PEZI</name>
<evidence type="ECO:0000256" key="1">
    <source>
        <dbReference type="SAM" id="MobiDB-lite"/>
    </source>
</evidence>
<comment type="caution">
    <text evidence="2">The sequence shown here is derived from an EMBL/GenBank/DDBJ whole genome shotgun (WGS) entry which is preliminary data.</text>
</comment>
<organism evidence="2 3">
    <name type="scientific">Pseudocercospora eumusae</name>
    <dbReference type="NCBI Taxonomy" id="321146"/>
    <lineage>
        <taxon>Eukaryota</taxon>
        <taxon>Fungi</taxon>
        <taxon>Dikarya</taxon>
        <taxon>Ascomycota</taxon>
        <taxon>Pezizomycotina</taxon>
        <taxon>Dothideomycetes</taxon>
        <taxon>Dothideomycetidae</taxon>
        <taxon>Mycosphaerellales</taxon>
        <taxon>Mycosphaerellaceae</taxon>
        <taxon>Pseudocercospora</taxon>
    </lineage>
</organism>
<accession>A0A139HUJ0</accession>
<protein>
    <submittedName>
        <fullName evidence="2">Uncharacterized protein</fullName>
    </submittedName>
</protein>
<dbReference type="AlphaFoldDB" id="A0A139HUJ0"/>
<sequence>MAKRKAGKVEAGSSDHPSKAAKLTREDSQADSIDQADSINANTDSIDQADNINANTNSNDTENGVAATNSDETTPTSPQDPSTDSKNLTTAEPPDTDLRAPTPKRSKKATAAKSHTRKSPRTKNEPDTTTTTNPVRKPINNLLKAKITSILNYLNTTPLPSRDRETNTLTLTKSHLLAALMTLRQDFELGDPNAADIHTDVGEEALVGEFSAPNGTLRGETEWVVVDFGVKTEIEKEIGRKVEGWGLEGVRVLEVEIWVLGREMEGRAGVRFLEAVEGVEDEVEEVEGGKRFGVCPVPAADVF</sequence>
<dbReference type="Proteomes" id="UP000070133">
    <property type="component" value="Unassembled WGS sequence"/>
</dbReference>
<dbReference type="OrthoDB" id="3650273at2759"/>
<proteinExistence type="predicted"/>
<feature type="compositionally biased region" description="Polar residues" evidence="1">
    <location>
        <begin position="40"/>
        <end position="69"/>
    </location>
</feature>
<feature type="region of interest" description="Disordered" evidence="1">
    <location>
        <begin position="1"/>
        <end position="139"/>
    </location>
</feature>
<dbReference type="EMBL" id="LFZN01000008">
    <property type="protein sequence ID" value="KXT06144.1"/>
    <property type="molecule type" value="Genomic_DNA"/>
</dbReference>
<keyword evidence="3" id="KW-1185">Reference proteome</keyword>
<feature type="compositionally biased region" description="Low complexity" evidence="1">
    <location>
        <begin position="30"/>
        <end position="39"/>
    </location>
</feature>
<feature type="compositionally biased region" description="Basic residues" evidence="1">
    <location>
        <begin position="102"/>
        <end position="121"/>
    </location>
</feature>
<reference evidence="2 3" key="1">
    <citation type="submission" date="2015-07" db="EMBL/GenBank/DDBJ databases">
        <title>Comparative genomics of the Sigatoka disease complex on banana suggests a link between parallel evolutionary changes in Pseudocercospora fijiensis and Pseudocercospora eumusae and increased virulence on the banana host.</title>
        <authorList>
            <person name="Chang T.-C."/>
            <person name="Salvucci A."/>
            <person name="Crous P.W."/>
            <person name="Stergiopoulos I."/>
        </authorList>
    </citation>
    <scope>NUCLEOTIDE SEQUENCE [LARGE SCALE GENOMIC DNA]</scope>
    <source>
        <strain evidence="2 3">CBS 114824</strain>
    </source>
</reference>
<gene>
    <name evidence="2" type="ORF">AC578_1354</name>
</gene>
<feature type="compositionally biased region" description="Low complexity" evidence="1">
    <location>
        <begin position="70"/>
        <end position="85"/>
    </location>
</feature>
<evidence type="ECO:0000313" key="3">
    <source>
        <dbReference type="Proteomes" id="UP000070133"/>
    </source>
</evidence>